<feature type="transmembrane region" description="Helical" evidence="8">
    <location>
        <begin position="24"/>
        <end position="44"/>
    </location>
</feature>
<keyword evidence="10" id="KW-1185">Reference proteome</keyword>
<keyword evidence="8" id="KW-0812">Transmembrane</keyword>
<keyword evidence="4" id="KW-0732">Signal</keyword>
<evidence type="ECO:0000256" key="2">
    <source>
        <dbReference type="ARBA" id="ARBA00022645"/>
    </source>
</evidence>
<keyword evidence="3 7" id="KW-0645">Protease</keyword>
<reference evidence="9" key="1">
    <citation type="submission" date="2019-03" db="EMBL/GenBank/DDBJ databases">
        <title>Long read genome sequence of the mycoparasitic Pythium oligandrum ATCC 38472 isolated from sugarbeet rhizosphere.</title>
        <authorList>
            <person name="Gaulin E."/>
        </authorList>
    </citation>
    <scope>NUCLEOTIDE SEQUENCE</scope>
    <source>
        <strain evidence="9">ATCC 38472_TT</strain>
    </source>
</reference>
<dbReference type="OrthoDB" id="443318at2759"/>
<dbReference type="InterPro" id="IPR029058">
    <property type="entry name" value="AB_hydrolase_fold"/>
</dbReference>
<dbReference type="InterPro" id="IPR018202">
    <property type="entry name" value="Ser_caboxypep_ser_AS"/>
</dbReference>
<evidence type="ECO:0000256" key="5">
    <source>
        <dbReference type="ARBA" id="ARBA00022801"/>
    </source>
</evidence>
<evidence type="ECO:0000256" key="8">
    <source>
        <dbReference type="SAM" id="Phobius"/>
    </source>
</evidence>
<accession>A0A8K1FAV0</accession>
<evidence type="ECO:0000256" key="1">
    <source>
        <dbReference type="ARBA" id="ARBA00009431"/>
    </source>
</evidence>
<dbReference type="EMBL" id="SPLM01000147">
    <property type="protein sequence ID" value="TMW55441.1"/>
    <property type="molecule type" value="Genomic_DNA"/>
</dbReference>
<protein>
    <recommendedName>
        <fullName evidence="7">Carboxypeptidase</fullName>
        <ecNumber evidence="7">3.4.16.-</ecNumber>
    </recommendedName>
</protein>
<keyword evidence="8" id="KW-0472">Membrane</keyword>
<evidence type="ECO:0000313" key="9">
    <source>
        <dbReference type="EMBL" id="TMW55441.1"/>
    </source>
</evidence>
<dbReference type="Pfam" id="PF00450">
    <property type="entry name" value="Peptidase_S10"/>
    <property type="match status" value="1"/>
</dbReference>
<dbReference type="PROSITE" id="PS00131">
    <property type="entry name" value="CARBOXYPEPT_SER_SER"/>
    <property type="match status" value="1"/>
</dbReference>
<dbReference type="EC" id="3.4.16.-" evidence="7"/>
<dbReference type="Gene3D" id="3.40.50.1820">
    <property type="entry name" value="alpha/beta hydrolase"/>
    <property type="match status" value="1"/>
</dbReference>
<comment type="caution">
    <text evidence="9">The sequence shown here is derived from an EMBL/GenBank/DDBJ whole genome shotgun (WGS) entry which is preliminary data.</text>
</comment>
<evidence type="ECO:0000313" key="10">
    <source>
        <dbReference type="Proteomes" id="UP000794436"/>
    </source>
</evidence>
<dbReference type="SUPFAM" id="SSF53474">
    <property type="entry name" value="alpha/beta-Hydrolases"/>
    <property type="match status" value="1"/>
</dbReference>
<keyword evidence="5 7" id="KW-0378">Hydrolase</keyword>
<dbReference type="PANTHER" id="PTHR11802:SF113">
    <property type="entry name" value="SERINE CARBOXYPEPTIDASE CTSA-4.1"/>
    <property type="match status" value="1"/>
</dbReference>
<dbReference type="InterPro" id="IPR001563">
    <property type="entry name" value="Peptidase_S10"/>
</dbReference>
<keyword evidence="8" id="KW-1133">Transmembrane helix</keyword>
<dbReference type="Proteomes" id="UP000794436">
    <property type="component" value="Unassembled WGS sequence"/>
</dbReference>
<evidence type="ECO:0000256" key="7">
    <source>
        <dbReference type="RuleBase" id="RU361156"/>
    </source>
</evidence>
<sequence>MAGERTPLFHSDANVRGTKRQKSLYRITLVVLVSATVGVVLYAISNRYSTSSTESAKLSSLLNATENDWFCNEPSFEASYIKLANKKDDYYFYWFAASRNDPSSDPLVLWLTGGPGGSSMLAMLTENGPCMVKPDVSTERNVYSWSNNANVIWLDQPTGVGFSYDGGSDDDDYTELDVGANIYAFLQGFLDKHPEFEGRDFYITGESYGGHYVPGASHYIWQQNKASGDKRINLQGIAIGNGLTNPLVQYKYNQDMVNNQYNISLLTEEQAAQMKTDSEECIELTKLCQIAPNNDTVCVDAPACWGEKLIMPFYSARRNLYDIRQPCSGDTPESCGLQTSYLDEWFATEPVAQYLNFTTKRWIELNDTVDRAIVDSGDWSFSYHEYVADLLNDGLRVLIYAGDADLMCNWIGNRAWTLELDWKNKEGFNAAEEHAFVAVDPFVDGASKVDAGVARQYKNFAFIRLYESGHMVPTDQPAVSWVMIDKFFNDGQY</sequence>
<proteinExistence type="inferred from homology"/>
<organism evidence="9 10">
    <name type="scientific">Pythium oligandrum</name>
    <name type="common">Mycoparasitic fungus</name>
    <dbReference type="NCBI Taxonomy" id="41045"/>
    <lineage>
        <taxon>Eukaryota</taxon>
        <taxon>Sar</taxon>
        <taxon>Stramenopiles</taxon>
        <taxon>Oomycota</taxon>
        <taxon>Peronosporomycetes</taxon>
        <taxon>Pythiales</taxon>
        <taxon>Pythiaceae</taxon>
        <taxon>Pythium</taxon>
    </lineage>
</organism>
<dbReference type="PANTHER" id="PTHR11802">
    <property type="entry name" value="SERINE PROTEASE FAMILY S10 SERINE CARBOXYPEPTIDASE"/>
    <property type="match status" value="1"/>
</dbReference>
<dbReference type="Gene3D" id="1.10.287.410">
    <property type="match status" value="1"/>
</dbReference>
<comment type="similarity">
    <text evidence="1 7">Belongs to the peptidase S10 family.</text>
</comment>
<keyword evidence="2 7" id="KW-0121">Carboxypeptidase</keyword>
<keyword evidence="6" id="KW-0325">Glycoprotein</keyword>
<evidence type="ECO:0000256" key="4">
    <source>
        <dbReference type="ARBA" id="ARBA00022729"/>
    </source>
</evidence>
<dbReference type="AlphaFoldDB" id="A0A8K1FAV0"/>
<dbReference type="PRINTS" id="PR00724">
    <property type="entry name" value="CRBOXYPTASEC"/>
</dbReference>
<gene>
    <name evidence="9" type="ORF">Poli38472_010323</name>
</gene>
<dbReference type="GO" id="GO:0004185">
    <property type="term" value="F:serine-type carboxypeptidase activity"/>
    <property type="evidence" value="ECO:0007669"/>
    <property type="project" value="UniProtKB-UniRule"/>
</dbReference>
<evidence type="ECO:0000256" key="3">
    <source>
        <dbReference type="ARBA" id="ARBA00022670"/>
    </source>
</evidence>
<name>A0A8K1FAV0_PYTOL</name>
<dbReference type="GO" id="GO:0006508">
    <property type="term" value="P:proteolysis"/>
    <property type="evidence" value="ECO:0007669"/>
    <property type="project" value="UniProtKB-KW"/>
</dbReference>
<evidence type="ECO:0000256" key="6">
    <source>
        <dbReference type="ARBA" id="ARBA00023180"/>
    </source>
</evidence>